<evidence type="ECO:0000313" key="8">
    <source>
        <dbReference type="Proteomes" id="UP000614811"/>
    </source>
</evidence>
<feature type="transmembrane region" description="Helical" evidence="6">
    <location>
        <begin position="275"/>
        <end position="298"/>
    </location>
</feature>
<dbReference type="GO" id="GO:0044341">
    <property type="term" value="P:sodium-dependent phosphate transport"/>
    <property type="evidence" value="ECO:0007669"/>
    <property type="project" value="InterPro"/>
</dbReference>
<evidence type="ECO:0000256" key="5">
    <source>
        <dbReference type="ARBA" id="ARBA00023136"/>
    </source>
</evidence>
<proteinExistence type="predicted"/>
<reference evidence="7" key="1">
    <citation type="journal article" date="2014" name="Int. J. Syst. Evol. Microbiol.">
        <title>Complete genome sequence of Corynebacterium casei LMG S-19264T (=DSM 44701T), isolated from a smear-ripened cheese.</title>
        <authorList>
            <consortium name="US DOE Joint Genome Institute (JGI-PGF)"/>
            <person name="Walter F."/>
            <person name="Albersmeier A."/>
            <person name="Kalinowski J."/>
            <person name="Ruckert C."/>
        </authorList>
    </citation>
    <scope>NUCLEOTIDE SEQUENCE</scope>
    <source>
        <strain evidence="7">KCTC 12711</strain>
    </source>
</reference>
<keyword evidence="8" id="KW-1185">Reference proteome</keyword>
<dbReference type="NCBIfam" id="NF037997">
    <property type="entry name" value="Na_Pi_symport"/>
    <property type="match status" value="1"/>
</dbReference>
<dbReference type="RefSeq" id="WP_189398217.1">
    <property type="nucleotide sequence ID" value="NZ_BMXA01000001.1"/>
</dbReference>
<dbReference type="Proteomes" id="UP000614811">
    <property type="component" value="Unassembled WGS sequence"/>
</dbReference>
<dbReference type="Pfam" id="PF02690">
    <property type="entry name" value="Na_Pi_cotrans"/>
    <property type="match status" value="2"/>
</dbReference>
<organism evidence="7 8">
    <name type="scientific">Arenicella chitinivorans</name>
    <dbReference type="NCBI Taxonomy" id="1329800"/>
    <lineage>
        <taxon>Bacteria</taxon>
        <taxon>Pseudomonadati</taxon>
        <taxon>Pseudomonadota</taxon>
        <taxon>Gammaproteobacteria</taxon>
        <taxon>Arenicellales</taxon>
        <taxon>Arenicellaceae</taxon>
        <taxon>Arenicella</taxon>
    </lineage>
</organism>
<reference evidence="7" key="2">
    <citation type="submission" date="2020-09" db="EMBL/GenBank/DDBJ databases">
        <authorList>
            <person name="Sun Q."/>
            <person name="Kim S."/>
        </authorList>
    </citation>
    <scope>NUCLEOTIDE SEQUENCE</scope>
    <source>
        <strain evidence="7">KCTC 12711</strain>
    </source>
</reference>
<dbReference type="PANTHER" id="PTHR10010:SF46">
    <property type="entry name" value="SODIUM-DEPENDENT PHOSPHATE TRANSPORT PROTEIN 2B"/>
    <property type="match status" value="1"/>
</dbReference>
<evidence type="ECO:0000256" key="4">
    <source>
        <dbReference type="ARBA" id="ARBA00022989"/>
    </source>
</evidence>
<evidence type="ECO:0000313" key="7">
    <source>
        <dbReference type="EMBL" id="GGZ97904.1"/>
    </source>
</evidence>
<comment type="caution">
    <text evidence="7">The sequence shown here is derived from an EMBL/GenBank/DDBJ whole genome shotgun (WGS) entry which is preliminary data.</text>
</comment>
<protein>
    <submittedName>
        <fullName evidence="7">Transporter</fullName>
    </submittedName>
</protein>
<accession>A0A918RK11</accession>
<keyword evidence="4 6" id="KW-1133">Transmembrane helix</keyword>
<dbReference type="EMBL" id="BMXA01000001">
    <property type="protein sequence ID" value="GGZ97904.1"/>
    <property type="molecule type" value="Genomic_DNA"/>
</dbReference>
<dbReference type="GO" id="GO:0005436">
    <property type="term" value="F:sodium:phosphate symporter activity"/>
    <property type="evidence" value="ECO:0007669"/>
    <property type="project" value="InterPro"/>
</dbReference>
<sequence length="542" mass="59138">MTLLLFVFGLAIFLFAMRNLERGIRLSGGEGLKRWIVNRTNTALSAAGVGVAVTAIMQSSSMVSLVVLAFVSAEILPLFNGIGVVLGANVGTTVTGWVVTIVGFKMDLQAMVVPMLGIGAALSLDYFKNDKVKGLGTALFAFGLLIFGLDIMKNSVAGVSEMFDIAEWRDLPAWVYLLIGVLLAAVMQSSSAVMIIALSMLNSDIVQLTDAAAVIIGADLGTTSTTILGSLGQSVVKKQLALAHVFFNLIVNSLAFIFLLPALPELLRFLSVTDPMFGLVTFHSTFNVLGLLVFLPILKFYARWIQRVLPTEKDLRAQFFSVPIEVPDAAIDSLESALTQLKSDAIRLNLKTLDLPLKGLDERHQLKPSSLVGSFDECYESLKLFEGDLIRYARKVQQAKLSSEQGDKAVAISETARALVYASKTLKDVRHDFAQLNTLAETPLGEALGTAHRQYLRDFYVDLIPLLFSAHDAPYVTESMGRLAEQNARHQQVADDIVAQQLQDEGRESMPLSTLFNLNHELHHYARYMLSSIGTYAGTTSK</sequence>
<keyword evidence="2" id="KW-1003">Cell membrane</keyword>
<feature type="transmembrane region" description="Helical" evidence="6">
    <location>
        <begin position="134"/>
        <end position="153"/>
    </location>
</feature>
<feature type="transmembrane region" description="Helical" evidence="6">
    <location>
        <begin position="240"/>
        <end position="263"/>
    </location>
</feature>
<feature type="transmembrane region" description="Helical" evidence="6">
    <location>
        <begin position="78"/>
        <end position="102"/>
    </location>
</feature>
<evidence type="ECO:0000256" key="3">
    <source>
        <dbReference type="ARBA" id="ARBA00022692"/>
    </source>
</evidence>
<feature type="transmembrane region" description="Helical" evidence="6">
    <location>
        <begin position="173"/>
        <end position="198"/>
    </location>
</feature>
<name>A0A918RK11_9GAMM</name>
<dbReference type="AlphaFoldDB" id="A0A918RK11"/>
<feature type="transmembrane region" description="Helical" evidence="6">
    <location>
        <begin position="47"/>
        <end position="71"/>
    </location>
</feature>
<feature type="transmembrane region" description="Helical" evidence="6">
    <location>
        <begin position="108"/>
        <end position="127"/>
    </location>
</feature>
<evidence type="ECO:0000256" key="6">
    <source>
        <dbReference type="SAM" id="Phobius"/>
    </source>
</evidence>
<keyword evidence="5 6" id="KW-0472">Membrane</keyword>
<evidence type="ECO:0000256" key="1">
    <source>
        <dbReference type="ARBA" id="ARBA00004651"/>
    </source>
</evidence>
<comment type="subcellular location">
    <subcellularLocation>
        <location evidence="1">Cell membrane</location>
        <topology evidence="1">Multi-pass membrane protein</topology>
    </subcellularLocation>
</comment>
<dbReference type="GO" id="GO:0005886">
    <property type="term" value="C:plasma membrane"/>
    <property type="evidence" value="ECO:0007669"/>
    <property type="project" value="UniProtKB-SubCell"/>
</dbReference>
<keyword evidence="3 6" id="KW-0812">Transmembrane</keyword>
<dbReference type="InterPro" id="IPR003841">
    <property type="entry name" value="Na/Pi_transpt"/>
</dbReference>
<evidence type="ECO:0000256" key="2">
    <source>
        <dbReference type="ARBA" id="ARBA00022475"/>
    </source>
</evidence>
<gene>
    <name evidence="7" type="ORF">GCM10008090_02780</name>
</gene>
<dbReference type="PANTHER" id="PTHR10010">
    <property type="entry name" value="SOLUTE CARRIER FAMILY 34 SODIUM PHOSPHATE , MEMBER 2-RELATED"/>
    <property type="match status" value="1"/>
</dbReference>